<accession>A0A7J6SDR3</accession>
<evidence type="ECO:0000256" key="2">
    <source>
        <dbReference type="ARBA" id="ARBA00008066"/>
    </source>
</evidence>
<evidence type="ECO:0000256" key="8">
    <source>
        <dbReference type="ARBA" id="ARBA00023136"/>
    </source>
</evidence>
<evidence type="ECO:0000256" key="4">
    <source>
        <dbReference type="ARBA" id="ARBA00022554"/>
    </source>
</evidence>
<dbReference type="GO" id="GO:0005774">
    <property type="term" value="C:vacuolar membrane"/>
    <property type="evidence" value="ECO:0007669"/>
    <property type="project" value="UniProtKB-SubCell"/>
</dbReference>
<dbReference type="GO" id="GO:0015189">
    <property type="term" value="F:L-lysine transmembrane transporter activity"/>
    <property type="evidence" value="ECO:0007669"/>
    <property type="project" value="TreeGrafter"/>
</dbReference>
<evidence type="ECO:0000259" key="11">
    <source>
        <dbReference type="Pfam" id="PF01490"/>
    </source>
</evidence>
<comment type="caution">
    <text evidence="12">The sequence shown here is derived from an EMBL/GenBank/DDBJ whole genome shotgun (WGS) entry which is preliminary data.</text>
</comment>
<dbReference type="GO" id="GO:0015194">
    <property type="term" value="F:L-serine transmembrane transporter activity"/>
    <property type="evidence" value="ECO:0007669"/>
    <property type="project" value="TreeGrafter"/>
</dbReference>
<keyword evidence="4" id="KW-0926">Vacuole</keyword>
<dbReference type="PANTHER" id="PTHR22950:SF678">
    <property type="entry name" value="VACUOLAR AMINO ACID TRANSPORTER 5-RELATED"/>
    <property type="match status" value="1"/>
</dbReference>
<proteinExistence type="inferred from homology"/>
<feature type="region of interest" description="Disordered" evidence="9">
    <location>
        <begin position="1"/>
        <end position="23"/>
    </location>
</feature>
<keyword evidence="6" id="KW-0029">Amino-acid transport</keyword>
<feature type="transmembrane region" description="Helical" evidence="10">
    <location>
        <begin position="147"/>
        <end position="174"/>
    </location>
</feature>
<evidence type="ECO:0000313" key="12">
    <source>
        <dbReference type="EMBL" id="KAF4730901.1"/>
    </source>
</evidence>
<evidence type="ECO:0000256" key="6">
    <source>
        <dbReference type="ARBA" id="ARBA00022970"/>
    </source>
</evidence>
<feature type="transmembrane region" description="Helical" evidence="10">
    <location>
        <begin position="416"/>
        <end position="437"/>
    </location>
</feature>
<dbReference type="InterPro" id="IPR013057">
    <property type="entry name" value="AA_transpt_TM"/>
</dbReference>
<feature type="transmembrane region" description="Helical" evidence="10">
    <location>
        <begin position="46"/>
        <end position="66"/>
    </location>
</feature>
<feature type="compositionally biased region" description="Polar residues" evidence="9">
    <location>
        <begin position="1"/>
        <end position="20"/>
    </location>
</feature>
<dbReference type="EMBL" id="JABANM010015532">
    <property type="protein sequence ID" value="KAF4730901.1"/>
    <property type="molecule type" value="Genomic_DNA"/>
</dbReference>
<feature type="transmembrane region" description="Helical" evidence="10">
    <location>
        <begin position="186"/>
        <end position="207"/>
    </location>
</feature>
<feature type="domain" description="Amino acid transporter transmembrane" evidence="11">
    <location>
        <begin position="39"/>
        <end position="433"/>
    </location>
</feature>
<dbReference type="GO" id="GO:0005313">
    <property type="term" value="F:L-glutamate transmembrane transporter activity"/>
    <property type="evidence" value="ECO:0007669"/>
    <property type="project" value="TreeGrafter"/>
</dbReference>
<evidence type="ECO:0000256" key="5">
    <source>
        <dbReference type="ARBA" id="ARBA00022692"/>
    </source>
</evidence>
<organism evidence="12 13">
    <name type="scientific">Perkinsus olseni</name>
    <name type="common">Perkinsus atlanticus</name>
    <dbReference type="NCBI Taxonomy" id="32597"/>
    <lineage>
        <taxon>Eukaryota</taxon>
        <taxon>Sar</taxon>
        <taxon>Alveolata</taxon>
        <taxon>Perkinsozoa</taxon>
        <taxon>Perkinsea</taxon>
        <taxon>Perkinsida</taxon>
        <taxon>Perkinsidae</taxon>
        <taxon>Perkinsus</taxon>
    </lineage>
</organism>
<feature type="transmembrane region" description="Helical" evidence="10">
    <location>
        <begin position="305"/>
        <end position="328"/>
    </location>
</feature>
<dbReference type="GO" id="GO:0061459">
    <property type="term" value="F:L-arginine transmembrane transporter activity"/>
    <property type="evidence" value="ECO:0007669"/>
    <property type="project" value="TreeGrafter"/>
</dbReference>
<dbReference type="AlphaFoldDB" id="A0A7J6SDR3"/>
<dbReference type="Pfam" id="PF01490">
    <property type="entry name" value="Aa_trans"/>
    <property type="match status" value="1"/>
</dbReference>
<evidence type="ECO:0000256" key="1">
    <source>
        <dbReference type="ARBA" id="ARBA00004128"/>
    </source>
</evidence>
<gene>
    <name evidence="12" type="ORF">FOZ62_028153</name>
</gene>
<name>A0A7J6SDR3_PEROL</name>
<evidence type="ECO:0000256" key="3">
    <source>
        <dbReference type="ARBA" id="ARBA00022448"/>
    </source>
</evidence>
<protein>
    <recommendedName>
        <fullName evidence="11">Amino acid transporter transmembrane domain-containing protein</fullName>
    </recommendedName>
</protein>
<feature type="transmembrane region" description="Helical" evidence="10">
    <location>
        <begin position="115"/>
        <end position="135"/>
    </location>
</feature>
<sequence>MTELRSTSDVYKDPSGSTASEAPINSKDQISFSVERERRGTVLSGWSVMANSMIGTGVLGLASAFASSGWVLGFSLMFMAGFLAIFSLHLLNILAMKFPDRDVSYYTVAEAYAPWSRWIVDITIVVKCFGVAVSYLQVAGDVLSSLIIHWITSTTVTPFLVRALVIAGSGLLMAPVCMAKSVKNTFITNVLAVVTIGYCVILGIIYADPSAGDDSAGIPEGSSVASVLAKLPIFIFVFTCHQNMFLTANDLKHRTQKHLDIIIVAAESTAMLLYIPAVIFPYLTYGSAARANFMLNIDLGYVPVQIGYIALAIGVLCSYTLQVVPTIRSLIVLVTRDKEDQLSTIKRRILFYSVAALCQLAPVATAVAVRSLGVTFSFVGIIGSNTISYIMPSFLFCTMYRKTKLRKDAKYVMSSLLLLLSLVLVPVCIGSLIQQIITGKI</sequence>
<keyword evidence="7 10" id="KW-1133">Transmembrane helix</keyword>
<feature type="transmembrane region" description="Helical" evidence="10">
    <location>
        <begin position="261"/>
        <end position="285"/>
    </location>
</feature>
<evidence type="ECO:0000313" key="13">
    <source>
        <dbReference type="Proteomes" id="UP000574390"/>
    </source>
</evidence>
<comment type="similarity">
    <text evidence="2">Belongs to the amino acid/polyamine transporter 2 family.</text>
</comment>
<reference evidence="12 13" key="1">
    <citation type="submission" date="2020-04" db="EMBL/GenBank/DDBJ databases">
        <title>Perkinsus olseni comparative genomics.</title>
        <authorList>
            <person name="Bogema D.R."/>
        </authorList>
    </citation>
    <scope>NUCLEOTIDE SEQUENCE [LARGE SCALE GENOMIC DNA]</scope>
    <source>
        <strain evidence="12">ATCC PRA-205</strain>
    </source>
</reference>
<comment type="subcellular location">
    <subcellularLocation>
        <location evidence="1">Vacuole membrane</location>
        <topology evidence="1">Multi-pass membrane protein</topology>
    </subcellularLocation>
</comment>
<keyword evidence="3" id="KW-0813">Transport</keyword>
<dbReference type="PANTHER" id="PTHR22950">
    <property type="entry name" value="AMINO ACID TRANSPORTER"/>
    <property type="match status" value="1"/>
</dbReference>
<feature type="transmembrane region" description="Helical" evidence="10">
    <location>
        <begin position="375"/>
        <end position="396"/>
    </location>
</feature>
<evidence type="ECO:0000256" key="7">
    <source>
        <dbReference type="ARBA" id="ARBA00022989"/>
    </source>
</evidence>
<dbReference type="Proteomes" id="UP000574390">
    <property type="component" value="Unassembled WGS sequence"/>
</dbReference>
<evidence type="ECO:0000256" key="9">
    <source>
        <dbReference type="SAM" id="MobiDB-lite"/>
    </source>
</evidence>
<keyword evidence="5 10" id="KW-0812">Transmembrane</keyword>
<dbReference type="GO" id="GO:0005290">
    <property type="term" value="F:L-histidine transmembrane transporter activity"/>
    <property type="evidence" value="ECO:0007669"/>
    <property type="project" value="TreeGrafter"/>
</dbReference>
<feature type="transmembrane region" description="Helical" evidence="10">
    <location>
        <begin position="72"/>
        <end position="94"/>
    </location>
</feature>
<evidence type="ECO:0000256" key="10">
    <source>
        <dbReference type="SAM" id="Phobius"/>
    </source>
</evidence>
<feature type="transmembrane region" description="Helical" evidence="10">
    <location>
        <begin position="349"/>
        <end position="369"/>
    </location>
</feature>
<feature type="transmembrane region" description="Helical" evidence="10">
    <location>
        <begin position="227"/>
        <end position="249"/>
    </location>
</feature>
<dbReference type="GO" id="GO:0005302">
    <property type="term" value="F:L-tyrosine transmembrane transporter activity"/>
    <property type="evidence" value="ECO:0007669"/>
    <property type="project" value="TreeGrafter"/>
</dbReference>
<keyword evidence="8 10" id="KW-0472">Membrane</keyword>